<dbReference type="AlphaFoldDB" id="A0A7J9J1D8"/>
<comment type="caution">
    <text evidence="1">The sequence shown here is derived from an EMBL/GenBank/DDBJ whole genome shotgun (WGS) entry which is preliminary data.</text>
</comment>
<proteinExistence type="predicted"/>
<dbReference type="Proteomes" id="UP000593575">
    <property type="component" value="Unassembled WGS sequence"/>
</dbReference>
<dbReference type="EMBL" id="JABFAE010000005">
    <property type="protein sequence ID" value="MBA0828232.1"/>
    <property type="molecule type" value="Genomic_DNA"/>
</dbReference>
<organism evidence="1 2">
    <name type="scientific">Gossypium armourianum</name>
    <dbReference type="NCBI Taxonomy" id="34283"/>
    <lineage>
        <taxon>Eukaryota</taxon>
        <taxon>Viridiplantae</taxon>
        <taxon>Streptophyta</taxon>
        <taxon>Embryophyta</taxon>
        <taxon>Tracheophyta</taxon>
        <taxon>Spermatophyta</taxon>
        <taxon>Magnoliopsida</taxon>
        <taxon>eudicotyledons</taxon>
        <taxon>Gunneridae</taxon>
        <taxon>Pentapetalae</taxon>
        <taxon>rosids</taxon>
        <taxon>malvids</taxon>
        <taxon>Malvales</taxon>
        <taxon>Malvaceae</taxon>
        <taxon>Malvoideae</taxon>
        <taxon>Gossypium</taxon>
    </lineage>
</organism>
<accession>A0A7J9J1D8</accession>
<evidence type="ECO:0008006" key="3">
    <source>
        <dbReference type="Google" id="ProtNLM"/>
    </source>
</evidence>
<sequence length="80" mass="9547">MWESIKEMFSNDGNNSRIFSLFQLLVDNRQGEKSLSNFFATYRGIINEFCELQPLSIDLETQKRQWKNLFVFGFLMKLNE</sequence>
<protein>
    <recommendedName>
        <fullName evidence="3">Retrotransposon gag domain-containing protein</fullName>
    </recommendedName>
</protein>
<evidence type="ECO:0000313" key="2">
    <source>
        <dbReference type="Proteomes" id="UP000593575"/>
    </source>
</evidence>
<reference evidence="1 2" key="1">
    <citation type="journal article" date="2019" name="Genome Biol. Evol.">
        <title>Insights into the evolution of the New World diploid cottons (Gossypium, subgenus Houzingenia) based on genome sequencing.</title>
        <authorList>
            <person name="Grover C.E."/>
            <person name="Arick M.A. 2nd"/>
            <person name="Thrash A."/>
            <person name="Conover J.L."/>
            <person name="Sanders W.S."/>
            <person name="Peterson D.G."/>
            <person name="Frelichowski J.E."/>
            <person name="Scheffler J.A."/>
            <person name="Scheffler B.E."/>
            <person name="Wendel J.F."/>
        </authorList>
    </citation>
    <scope>NUCLEOTIDE SEQUENCE [LARGE SCALE GENOMIC DNA]</scope>
    <source>
        <strain evidence="1">6</strain>
        <tissue evidence="1">Leaf</tissue>
    </source>
</reference>
<gene>
    <name evidence="1" type="ORF">Goarm_012937</name>
</gene>
<evidence type="ECO:0000313" key="1">
    <source>
        <dbReference type="EMBL" id="MBA0828232.1"/>
    </source>
</evidence>
<keyword evidence="2" id="KW-1185">Reference proteome</keyword>
<name>A0A7J9J1D8_9ROSI</name>